<name>A0A2V1HSU5_9MICO</name>
<keyword evidence="1" id="KW-0812">Transmembrane</keyword>
<dbReference type="InterPro" id="IPR000801">
    <property type="entry name" value="Esterase-like"/>
</dbReference>
<dbReference type="EMBL" id="QEOP01000002">
    <property type="protein sequence ID" value="PVZ94119.1"/>
    <property type="molecule type" value="Genomic_DNA"/>
</dbReference>
<dbReference type="SUPFAM" id="SSF53474">
    <property type="entry name" value="alpha/beta-Hydrolases"/>
    <property type="match status" value="1"/>
</dbReference>
<proteinExistence type="predicted"/>
<dbReference type="PANTHER" id="PTHR48098">
    <property type="entry name" value="ENTEROCHELIN ESTERASE-RELATED"/>
    <property type="match status" value="1"/>
</dbReference>
<comment type="caution">
    <text evidence="2">The sequence shown here is derived from an EMBL/GenBank/DDBJ whole genome shotgun (WGS) entry which is preliminary data.</text>
</comment>
<evidence type="ECO:0000256" key="1">
    <source>
        <dbReference type="SAM" id="Phobius"/>
    </source>
</evidence>
<organism evidence="2 3">
    <name type="scientific">Amnibacterium flavum</name>
    <dbReference type="NCBI Taxonomy" id="2173173"/>
    <lineage>
        <taxon>Bacteria</taxon>
        <taxon>Bacillati</taxon>
        <taxon>Actinomycetota</taxon>
        <taxon>Actinomycetes</taxon>
        <taxon>Micrococcales</taxon>
        <taxon>Microbacteriaceae</taxon>
        <taxon>Amnibacterium</taxon>
    </lineage>
</organism>
<feature type="transmembrane region" description="Helical" evidence="1">
    <location>
        <begin position="72"/>
        <end position="93"/>
    </location>
</feature>
<reference evidence="2 3" key="1">
    <citation type="submission" date="2018-05" db="EMBL/GenBank/DDBJ databases">
        <title>Amnibacterium sp. M8JJ-5, whole genome shotgun sequence.</title>
        <authorList>
            <person name="Tuo L."/>
        </authorList>
    </citation>
    <scope>NUCLEOTIDE SEQUENCE [LARGE SCALE GENOMIC DNA]</scope>
    <source>
        <strain evidence="2 3">M8JJ-5</strain>
    </source>
</reference>
<accession>A0A2V1HSU5</accession>
<keyword evidence="3" id="KW-1185">Reference proteome</keyword>
<dbReference type="Proteomes" id="UP000244893">
    <property type="component" value="Unassembled WGS sequence"/>
</dbReference>
<feature type="transmembrane region" description="Helical" evidence="1">
    <location>
        <begin position="6"/>
        <end position="25"/>
    </location>
</feature>
<evidence type="ECO:0000313" key="2">
    <source>
        <dbReference type="EMBL" id="PVZ94119.1"/>
    </source>
</evidence>
<dbReference type="PANTHER" id="PTHR48098:SF1">
    <property type="entry name" value="DIACYLGLYCEROL ACYLTRANSFERASE_MYCOLYLTRANSFERASE AG85A"/>
    <property type="match status" value="1"/>
</dbReference>
<dbReference type="AlphaFoldDB" id="A0A2V1HSU5"/>
<dbReference type="InterPro" id="IPR050583">
    <property type="entry name" value="Mycobacterial_A85_antigen"/>
</dbReference>
<dbReference type="OrthoDB" id="3723842at2"/>
<gene>
    <name evidence="2" type="ORF">DDQ50_10240</name>
</gene>
<protein>
    <recommendedName>
        <fullName evidence="4">Esterase</fullName>
    </recommendedName>
</protein>
<sequence length="426" mass="44526">MSIVDGPLFILSYVATGLLLLALLAPRPGVRWPVRRFLPVAVGSALVGAAAGTLLTWLLSDVWDVFGVSLTWVVRIADAVAFAGFAIVLANLISTRLWRAITALVAAALTAWCLFLTINVDFGQYPTVGDALGTTYQDPITPPGVSEGLTALDEWTPPADLPAQGIAGLVEIPAVAAQFEPREAAIYLPPAALTDDPPALPVVIALSGQPGTPTDVFSAGGVAEMMDGIAARNDGLAPIVVVPDQLGDPSNNPMCVDGPFGDSATYLTVDVVDWIRDNLPASADRDAWTIAGFSQGGTCAIQLGAGHPDLFGSIVDVSGEIAPSLGSMQTTIERGFGGDIDAYEAATPIELLRAGAPFTDTVAYFFAGEHDAKYSAFMRAVSAQADDAGMTVTAETSPGTAHDWNTARYGFRTAFDALCERWGITR</sequence>
<keyword evidence="1" id="KW-1133">Transmembrane helix</keyword>
<dbReference type="Pfam" id="PF00756">
    <property type="entry name" value="Esterase"/>
    <property type="match status" value="1"/>
</dbReference>
<feature type="transmembrane region" description="Helical" evidence="1">
    <location>
        <begin position="100"/>
        <end position="118"/>
    </location>
</feature>
<feature type="transmembrane region" description="Helical" evidence="1">
    <location>
        <begin position="37"/>
        <end position="60"/>
    </location>
</feature>
<dbReference type="Gene3D" id="3.40.50.1820">
    <property type="entry name" value="alpha/beta hydrolase"/>
    <property type="match status" value="1"/>
</dbReference>
<evidence type="ECO:0000313" key="3">
    <source>
        <dbReference type="Proteomes" id="UP000244893"/>
    </source>
</evidence>
<evidence type="ECO:0008006" key="4">
    <source>
        <dbReference type="Google" id="ProtNLM"/>
    </source>
</evidence>
<dbReference type="GO" id="GO:0016747">
    <property type="term" value="F:acyltransferase activity, transferring groups other than amino-acyl groups"/>
    <property type="evidence" value="ECO:0007669"/>
    <property type="project" value="TreeGrafter"/>
</dbReference>
<keyword evidence="1" id="KW-0472">Membrane</keyword>
<dbReference type="InterPro" id="IPR029058">
    <property type="entry name" value="AB_hydrolase_fold"/>
</dbReference>